<reference evidence="2" key="2">
    <citation type="journal article" date="2016" name="Sci. Rep.">
        <title>Dictyocaulus viviparus genome, variome and transcriptome elucidate lungworm biology and support future intervention.</title>
        <authorList>
            <person name="McNulty S.N."/>
            <person name="Strube C."/>
            <person name="Rosa B.A."/>
            <person name="Martin J.C."/>
            <person name="Tyagi R."/>
            <person name="Choi Y.J."/>
            <person name="Wang Q."/>
            <person name="Hallsworth Pepin K."/>
            <person name="Zhang X."/>
            <person name="Ozersky P."/>
            <person name="Wilson R.K."/>
            <person name="Sternberg P.W."/>
            <person name="Gasser R.B."/>
            <person name="Mitreva M."/>
        </authorList>
    </citation>
    <scope>NUCLEOTIDE SEQUENCE [LARGE SCALE GENOMIC DNA]</scope>
    <source>
        <strain evidence="2">HannoverDv2000</strain>
    </source>
</reference>
<gene>
    <name evidence="1" type="ORF">DICVIV_13649</name>
</gene>
<evidence type="ECO:0000313" key="2">
    <source>
        <dbReference type="Proteomes" id="UP000053766"/>
    </source>
</evidence>
<dbReference type="Proteomes" id="UP000053766">
    <property type="component" value="Unassembled WGS sequence"/>
</dbReference>
<sequence>MVIDECWKMECFCLHEYNIQLLKHERFRRMG</sequence>
<name>A0A0D8X7A0_DICVI</name>
<proteinExistence type="predicted"/>
<keyword evidence="2" id="KW-1185">Reference proteome</keyword>
<dbReference type="EMBL" id="KN717254">
    <property type="protein sequence ID" value="KJH40398.1"/>
    <property type="molecule type" value="Genomic_DNA"/>
</dbReference>
<protein>
    <submittedName>
        <fullName evidence="1">Uncharacterized protein</fullName>
    </submittedName>
</protein>
<accession>A0A0D8X7A0</accession>
<evidence type="ECO:0000313" key="1">
    <source>
        <dbReference type="EMBL" id="KJH40398.1"/>
    </source>
</evidence>
<organism evidence="1 2">
    <name type="scientific">Dictyocaulus viviparus</name>
    <name type="common">Bovine lungworm</name>
    <dbReference type="NCBI Taxonomy" id="29172"/>
    <lineage>
        <taxon>Eukaryota</taxon>
        <taxon>Metazoa</taxon>
        <taxon>Ecdysozoa</taxon>
        <taxon>Nematoda</taxon>
        <taxon>Chromadorea</taxon>
        <taxon>Rhabditida</taxon>
        <taxon>Rhabditina</taxon>
        <taxon>Rhabditomorpha</taxon>
        <taxon>Strongyloidea</taxon>
        <taxon>Metastrongylidae</taxon>
        <taxon>Dictyocaulus</taxon>
    </lineage>
</organism>
<dbReference type="AlphaFoldDB" id="A0A0D8X7A0"/>
<reference evidence="1 2" key="1">
    <citation type="submission" date="2013-11" db="EMBL/GenBank/DDBJ databases">
        <title>Draft genome of the bovine lungworm Dictyocaulus viviparus.</title>
        <authorList>
            <person name="Mitreva M."/>
        </authorList>
    </citation>
    <scope>NUCLEOTIDE SEQUENCE [LARGE SCALE GENOMIC DNA]</scope>
    <source>
        <strain evidence="1 2">HannoverDv2000</strain>
    </source>
</reference>